<evidence type="ECO:0000256" key="9">
    <source>
        <dbReference type="RuleBase" id="RU000688"/>
    </source>
</evidence>
<dbReference type="PROSITE" id="PS50262">
    <property type="entry name" value="G_PROTEIN_RECEP_F1_2"/>
    <property type="match status" value="1"/>
</dbReference>
<dbReference type="PANTHER" id="PTHR24233:SF4">
    <property type="entry name" value="G-PROTEIN COUPLED RECEPTOR 171"/>
    <property type="match status" value="1"/>
</dbReference>
<dbReference type="InterPro" id="IPR017452">
    <property type="entry name" value="GPCR_Rhodpsn_7TM"/>
</dbReference>
<comment type="subcellular location">
    <subcellularLocation>
        <location evidence="1">Cell membrane</location>
        <topology evidence="1">Multi-pass membrane protein</topology>
    </subcellularLocation>
</comment>
<evidence type="ECO:0000256" key="5">
    <source>
        <dbReference type="ARBA" id="ARBA00023040"/>
    </source>
</evidence>
<keyword evidence="3 9" id="KW-0812">Transmembrane</keyword>
<evidence type="ECO:0000259" key="11">
    <source>
        <dbReference type="PROSITE" id="PS50262"/>
    </source>
</evidence>
<keyword evidence="6 10" id="KW-0472">Membrane</keyword>
<dbReference type="SUPFAM" id="SSF81321">
    <property type="entry name" value="Family A G protein-coupled receptor-like"/>
    <property type="match status" value="2"/>
</dbReference>
<evidence type="ECO:0000256" key="7">
    <source>
        <dbReference type="ARBA" id="ARBA00023170"/>
    </source>
</evidence>
<dbReference type="Gene3D" id="1.20.1070.10">
    <property type="entry name" value="Rhodopsin 7-helix transmembrane proteins"/>
    <property type="match status" value="2"/>
</dbReference>
<evidence type="ECO:0000256" key="4">
    <source>
        <dbReference type="ARBA" id="ARBA00022989"/>
    </source>
</evidence>
<proteinExistence type="inferred from homology"/>
<keyword evidence="2" id="KW-1003">Cell membrane</keyword>
<evidence type="ECO:0000256" key="2">
    <source>
        <dbReference type="ARBA" id="ARBA00022475"/>
    </source>
</evidence>
<feature type="transmembrane region" description="Helical" evidence="10">
    <location>
        <begin position="230"/>
        <end position="252"/>
    </location>
</feature>
<dbReference type="InterPro" id="IPR005466">
    <property type="entry name" value="P2Y14_rcpt"/>
</dbReference>
<comment type="similarity">
    <text evidence="9">Belongs to the G-protein coupled receptor 1 family.</text>
</comment>
<evidence type="ECO:0000256" key="1">
    <source>
        <dbReference type="ARBA" id="ARBA00004651"/>
    </source>
</evidence>
<name>A0A3L8S1D2_CHLGU</name>
<dbReference type="AlphaFoldDB" id="A0A3L8S1D2"/>
<accession>A0A3L8S1D2</accession>
<feature type="transmembrane region" description="Helical" evidence="10">
    <location>
        <begin position="95"/>
        <end position="116"/>
    </location>
</feature>
<dbReference type="OrthoDB" id="6163051at2759"/>
<evidence type="ECO:0000313" key="12">
    <source>
        <dbReference type="EMBL" id="RLV94208.1"/>
    </source>
</evidence>
<evidence type="ECO:0000256" key="6">
    <source>
        <dbReference type="ARBA" id="ARBA00023136"/>
    </source>
</evidence>
<dbReference type="InterPro" id="IPR000276">
    <property type="entry name" value="GPCR_Rhodpsn"/>
</dbReference>
<feature type="transmembrane region" description="Helical" evidence="10">
    <location>
        <begin position="55"/>
        <end position="75"/>
    </location>
</feature>
<reference evidence="12 13" key="1">
    <citation type="journal article" date="2018" name="Proc. R. Soc. B">
        <title>A non-coding region near Follistatin controls head colour polymorphism in the Gouldian finch.</title>
        <authorList>
            <person name="Toomey M.B."/>
            <person name="Marques C.I."/>
            <person name="Andrade P."/>
            <person name="Araujo P.M."/>
            <person name="Sabatino S."/>
            <person name="Gazda M.A."/>
            <person name="Afonso S."/>
            <person name="Lopes R.J."/>
            <person name="Corbo J.C."/>
            <person name="Carneiro M."/>
        </authorList>
    </citation>
    <scope>NUCLEOTIDE SEQUENCE [LARGE SCALE GENOMIC DNA]</scope>
    <source>
        <strain evidence="12">Red01</strain>
        <tissue evidence="12">Muscle</tissue>
    </source>
</reference>
<feature type="transmembrane region" description="Helical" evidence="10">
    <location>
        <begin position="264"/>
        <end position="287"/>
    </location>
</feature>
<organism evidence="12 13">
    <name type="scientific">Chloebia gouldiae</name>
    <name type="common">Gouldian finch</name>
    <name type="synonym">Erythrura gouldiae</name>
    <dbReference type="NCBI Taxonomy" id="44316"/>
    <lineage>
        <taxon>Eukaryota</taxon>
        <taxon>Metazoa</taxon>
        <taxon>Chordata</taxon>
        <taxon>Craniata</taxon>
        <taxon>Vertebrata</taxon>
        <taxon>Euteleostomi</taxon>
        <taxon>Archelosauria</taxon>
        <taxon>Archosauria</taxon>
        <taxon>Dinosauria</taxon>
        <taxon>Saurischia</taxon>
        <taxon>Theropoda</taxon>
        <taxon>Coelurosauria</taxon>
        <taxon>Aves</taxon>
        <taxon>Neognathae</taxon>
        <taxon>Neoaves</taxon>
        <taxon>Telluraves</taxon>
        <taxon>Australaves</taxon>
        <taxon>Passeriformes</taxon>
        <taxon>Passeroidea</taxon>
        <taxon>Passeridae</taxon>
        <taxon>Chloebia</taxon>
    </lineage>
</organism>
<evidence type="ECO:0000313" key="13">
    <source>
        <dbReference type="Proteomes" id="UP000276834"/>
    </source>
</evidence>
<dbReference type="GO" id="GO:0045028">
    <property type="term" value="F:G protein-coupled purinergic nucleotide receptor activity"/>
    <property type="evidence" value="ECO:0007669"/>
    <property type="project" value="InterPro"/>
</dbReference>
<dbReference type="GO" id="GO:0005886">
    <property type="term" value="C:plasma membrane"/>
    <property type="evidence" value="ECO:0007669"/>
    <property type="project" value="UniProtKB-SubCell"/>
</dbReference>
<dbReference type="Proteomes" id="UP000276834">
    <property type="component" value="Unassembled WGS sequence"/>
</dbReference>
<evidence type="ECO:0000256" key="10">
    <source>
        <dbReference type="SAM" id="Phobius"/>
    </source>
</evidence>
<protein>
    <recommendedName>
        <fullName evidence="11">G-protein coupled receptors family 1 profile domain-containing protein</fullName>
    </recommendedName>
</protein>
<evidence type="ECO:0000256" key="3">
    <source>
        <dbReference type="ARBA" id="ARBA00022692"/>
    </source>
</evidence>
<comment type="caution">
    <text evidence="12">The sequence shown here is derived from an EMBL/GenBank/DDBJ whole genome shotgun (WGS) entry which is preliminary data.</text>
</comment>
<dbReference type="Pfam" id="PF00001">
    <property type="entry name" value="7tm_1"/>
    <property type="match status" value="2"/>
</dbReference>
<feature type="domain" description="G-protein coupled receptors family 1 profile" evidence="11">
    <location>
        <begin position="38"/>
        <end position="252"/>
    </location>
</feature>
<dbReference type="PRINTS" id="PR01655">
    <property type="entry name" value="UDPGLUCOSER"/>
</dbReference>
<dbReference type="PRINTS" id="PR00237">
    <property type="entry name" value="GPCRRHODOPSN"/>
</dbReference>
<keyword evidence="8 9" id="KW-0807">Transducer</keyword>
<keyword evidence="13" id="KW-1185">Reference proteome</keyword>
<dbReference type="EMBL" id="QUSF01000086">
    <property type="protein sequence ID" value="RLV94208.1"/>
    <property type="molecule type" value="Genomic_DNA"/>
</dbReference>
<evidence type="ECO:0000256" key="8">
    <source>
        <dbReference type="ARBA" id="ARBA00023224"/>
    </source>
</evidence>
<feature type="transmembrane region" description="Helical" evidence="10">
    <location>
        <begin position="25"/>
        <end position="48"/>
    </location>
</feature>
<feature type="transmembrane region" description="Helical" evidence="10">
    <location>
        <begin position="198"/>
        <end position="218"/>
    </location>
</feature>
<keyword evidence="4 10" id="KW-1133">Transmembrane helix</keyword>
<keyword evidence="5 9" id="KW-0297">G-protein coupled receptor</keyword>
<dbReference type="PANTHER" id="PTHR24233">
    <property type="entry name" value="P2Y PURINOCEPTOR-RELATED G-PROTEIN COUPLED RECEPTOR"/>
    <property type="match status" value="1"/>
</dbReference>
<feature type="transmembrane region" description="Helical" evidence="10">
    <location>
        <begin position="136"/>
        <end position="158"/>
    </location>
</feature>
<sequence>MFNSSTNSSGNNCSHSTVITTTVIPLLYCFIFLAGLSLNALAAWVFLYVSSTKSFIVYLKNIAVADLLMSLTFPFKILADSGIAPAELSLFVCRYSAVVFYMNMYIGISFFGLIGFDRYYKIVKPLFTSFVHTVNYSKVVSVIIWLLLMIMSFPNMILTNEITKDNYSRKLNQLTQGVYNVKQHFECHLYEEMEPFTYFYYLIFLVGIIGSCFALWAFTQKDQKQKCMSIYLINLLTADFLLTLTLPVKIIVDLGIASWNLRIFHCQVTACFIYLNMYLSITFLGLVSMDRCLQLMHSSKICRVQEPGFAKTLSAVVWATVLLITVPNTAIPIKHIEERHGAGCIDFKTKFGRDWHVFTNFICTAIFLNSSAVILICGGTSAAGAGARPAGDGRVPAVPRALPRRARALHAEPGRRQRQLPLRRALFKAKECTLLLAVSNLCFDPLLYYRLSKAFRLKLAEALAAPQEMKAQQPRAEARPGP</sequence>
<keyword evidence="7 9" id="KW-0675">Receptor</keyword>
<dbReference type="STRING" id="44316.ENSEGOP00005013923"/>
<dbReference type="PROSITE" id="PS00237">
    <property type="entry name" value="G_PROTEIN_RECEP_F1_1"/>
    <property type="match status" value="1"/>
</dbReference>
<gene>
    <name evidence="12" type="ORF">DV515_00013223</name>
</gene>
<feature type="transmembrane region" description="Helical" evidence="10">
    <location>
        <begin position="308"/>
        <end position="326"/>
    </location>
</feature>